<sequence length="3768" mass="402161">MFEEWVGDVITRFVGHFLDVRKDQLRVSLWSGWSTGLTLENVRLKVEAFEYLQLPFNITEGRIGRLVLQVPWRALQSQPVLMEMSDVWLSASPRQEEEWEEASAGQRAQASKQAELAARDLMRLSRPGIKGAAGAANLPEGSSSGWPFLSHLSAMLLNRLQMTITNFHVCFQEPAQPGMQPLKFGLRLSSLQTEKVGKGSLGTIPSGAQVIKDMRVDGLSIYWCPAQPIQSTSLAEGPINAWLGAMEEPGANKLPLEMHDILPPLFFDMRLTTQHGDQGSGSGLVVGVSTHFQRLAMCVQQSQLVSMMAFAKQVHVWRQRGAHATLRPAGWRSQPDSKTSPRLIWRFAIRAVLQDLGKQRRWLSLADITKRRQQRLKYQQLYMQRLQKRSDESGTTQADELELEALEAQLSVYDILLFRTMAERKAQGPKVSLDVAREPRPKDGSQEGTEAIQRNWLSWSVTSVAGYIGWVPGKDAPSQPAAPSDEDIRGLYEDLDFDPKAHENFGRHARSALGIKLSMHVNAVILTLSEDVSLPELDDVSKVLSLEFGDLESEVSWLEGHFSGDITAADIMAHDLSSLHLGTSDTILTRWTEGDKMVPLPSMDLPSPFADPLSSFLLGHDSSKTPQEAASAEPALHISMKGPSADTTSDRSSRAPILKVVVQPLQLSYQPACFARLAQILASSAGRSHAQELLGVISSLESPQIRALSTAELALDSPSLPELSLEMLGIRVLIGQEDSTADAAPLQAALACGPVRVCSKEASQSQPAALLVEELRGQISGSKPDDSWQALNMQIEEQMMYSALDYSLEGLEVTVSGNLARDSEHESSRVLFPLSVRGSVRLCKLLHPRLPRAKVQLSSEPIELAVVPQHLQLLKTLLPQPQKHVSGMGVAETPEHQGAQAVELHASIGGIVATYDDGSGRLADAADTHLGLHVGPLSISVDGAVGALRLQAQCGSLQLDDRSNYTVLPPRIWGLIPRLASRLSVERINAIFTQKAGHGFTVSAELLEVESTGFKGEPGNFISRLRRAPPVARVTFTDTSEARKTSITLQDGCFGAGALMRIAAMFVRPEQPGTLEGVSDLQLQAAPVFAGASAKSHALLEAEPLLITEATRSQRADSTASLSEASAFTAPAEGSVASPGQNSASSQSRNSSFLRAGRPSGSSSQAPFEDILESPEGLAGTAPDGSSRPSSRNTNSSGMEPPAAASHDQLRGPSEDHGSDAEEGPVAIDAAATARTPEGTDPSAIESLAVNSAAASRAAPQQHARQKPDQFSLEILACTAVCPDWQSSSSAAGGAFWDRQHALTLSVPQLLLQLPAADPAQHPPKHPVELHNFDSASSWDHTQHEGPQSGLKHADGGKSMDQDSSTDHAESRCTAHTVVSAVQLAFHVEVFDPGKPFQTGHSRPFISIPDLSVTHQGLRPAPVLRLDGQGSTSSALLCTEAHMAELTMDIAPGRMATLMAAIDWGKSELAHILGQTEEQLRHMRRPRSLSLLSSLLQLNPVAVVGTIARATLRLRGGSPTQPMLQLEMSSLKAEAVRLPDEPALELSVQLPELLLSLTGLPESPKGESAATDELHDKAPQSPRGFGRSASAPSPPLRRAESSTVSLEPITPWMPDDTADFQSNSSVGSGSSPASQLGDRTASTGLAEATMLGSSPDDSAQPVFTARQASGALSSLAIPRRSSEGIASPLSSRRSSVDSAGSRIRFHDSRSGTLSAAALQQMSSRGSTASSGNTMYDAHSTASSLDSGSLVSPSGSGLLFDARSTASTGTSGDGMHDAPSSAFSNSLHRLSSDGTNASSGSGTEWFEAGDADSDAVSRSGSFRRTIEGSPEPEQAHVGRRLNLALVQAADSSAAGMLGHAEGEAGSMPGGCALLRVADAEGETSSAAHLGPAMLRVFAEGWELVRDVLEGYENILKNIPRRIDSKDRRLRRADHHIGLAQSKHSLMVHLLVIDIIATGSAGNDSRLPYAIIELASQLDVRMSGAALIELTMANFRAALGLGTAGPDCDIRVPEKHAAGLLCALRTGQGIIRWPSSAADEGLIVSADFGKLALWASQRRLCLALSLLAAAKGAAMKLDFSASNKAGQARERAPPGALLAGSLDLSLHSAVLCLSAETGSAESPLAELCLRGLQGKVDLDADTLDWELGAQLAVSTYSALHAGWEPVLEPWRFQTSGVLPVKRSGARLALGTGVMVGLQSEQVLNLTGTYTVFEAMEASRVLIQGIHAAAAAQTDTGSSLTKTSQPGSGVRPGSMALQRVENKTGLPLHCWIAPPGQEAAEGTERVSIEPGSMAALSSGCAEERALDHGSAGDMACFFSDKPRAPALNASASMAMLHMAVAKRRAKPPKLMLYYTLMGQQGPANTVPLSRDAHGFHSIGLRPAAGSGIYRVSVAYDVTVCRHTEATVTLHSGVQIVNSTMLTLNVGEQSSVKKAVLILATIAPAGSFCMPVLRKEPGLICFRPAGSGAPPEESQYQWTPSVRLQPLLDSVEANVRVGPPRSQAEQPRIARHLSCQATQSGLLQASFCIGVTPSQERAGWNLIVKAPLVLENMLPMPAEVLVRRKPAGQSPMRVLLHPKQLAYLHHTDIHHLDGIVIQAQGYQKSAPVRVPTLQRSSEGTGGMQRAASMDGDEAGRAVTLFQVAASGDGGGSTTVQLAHTQDRECGGHILQLSCGLWVYNCTGMPLALLQGDLDDSRQQEPNEAASDEVPKDWLPPYKGEGTGNSLFWPDSARRAVSKSALPPKREGMQQVVSSRRAGEATSTPTRSRSTSRFGLTESLEGLPSYSQPSRWPSMRGSAAPGRRRLRMQLRISNMRAPYGRTFWSEPLQLDSLGGAAIVSVPCPGPSPSYAQPDARAAYALSVTASKVPGSSGTLAVMVMPRYVLRNCLAQSVQFRQQETLLEKELAPGASRPLRWTDAALPRRLSVRIQDAGWLWSGGFALDTPGDIFVNIRHRDRGETRLVRVDICSTKGGVLVVSMSHQAGGFAPYRLDNCSTEVLHVRQLGCDEQQDIMRPYSTINYAWDEPSQPHKLILSLPGNRILGVFELDKVGFNKVIGLPGDYSYQWKERQLMVMIAAEGPTCVLTIVDLQKHEIADADDAESGQGERLGWQQWSSAAASKGSAQALQRGTAVSAPLLADLHVDLAGIGVSLNTPEVEVLYLLLDGIRSKVTSGKVRRTMEICIRSIQVDNPQRGAIFPVGFLAPAPVSALGFGMLPESGLPSTSAAKAPAVCARVAVWRRMPAGVLCYERLEVNMGPAILEVDQQHLDQVLAALQHALSSLSPLLPSAGREEAGSSDVDGLVASYIQAPLQERKVYIACMHVSPISITLSFLPAELQRHDALTAGDITGTALGTGLQRLVALVGEVEGGRLSLAALHMEHPLLGTTALQQQIQSHYLRAALPEIVKLVGSANVLGDPARLIHHLGLGVWSFLASPASGLVEGARRGAPERIAAGVVDGTRSLITNTVYAFSNATAKMSGTARKGLAALGLEPAESRAVLPLRARLRSRARDAALDVNPGLLGALLNGLVGIISEPVRGAEQGGLPGLLRGASRGAAGVLVQPLAFALETSVAVADSLRSAIMGIPPLLPRARPPRLVSPQEPLAVYNWSEAMGRALLLELERGRHAGEGFLLCRQLAAGVDFAVLTEQNLLCIAKPLQSSAAVLRWAVALRDVLHFDRDLHRLRLVSLPPSAVRPARTLALLRRPLVVRSPAWPFFSASLLCQSTEDAEMLCGGLQYTTRHGRALTFSPVLERQVLQSVQRSEGSHELMNESF</sequence>
<evidence type="ECO:0000256" key="3">
    <source>
        <dbReference type="ARBA" id="ARBA00023055"/>
    </source>
</evidence>
<feature type="compositionally biased region" description="Basic and acidic residues" evidence="4">
    <location>
        <begin position="1208"/>
        <end position="1220"/>
    </location>
</feature>
<feature type="domain" description="Vacuolar protein sorting-associated protein 13 VPS13 adaptor binding" evidence="6">
    <location>
        <begin position="2387"/>
        <end position="2688"/>
    </location>
</feature>
<proteinExistence type="inferred from homology"/>
<feature type="region of interest" description="Disordered" evidence="4">
    <location>
        <begin position="622"/>
        <end position="651"/>
    </location>
</feature>
<evidence type="ECO:0000313" key="9">
    <source>
        <dbReference type="Proteomes" id="UP001314263"/>
    </source>
</evidence>
<evidence type="ECO:0000259" key="5">
    <source>
        <dbReference type="Pfam" id="PF12624"/>
    </source>
</evidence>
<feature type="compositionally biased region" description="Polar residues" evidence="4">
    <location>
        <begin position="1780"/>
        <end position="1801"/>
    </location>
</feature>
<feature type="domain" description="Chorein N-terminal" evidence="5">
    <location>
        <begin position="1"/>
        <end position="469"/>
    </location>
</feature>
<dbReference type="Pfam" id="PF25036">
    <property type="entry name" value="VPS13_VAB"/>
    <property type="match status" value="2"/>
</dbReference>
<reference evidence="8 9" key="1">
    <citation type="submission" date="2023-10" db="EMBL/GenBank/DDBJ databases">
        <authorList>
            <person name="Maclean D."/>
            <person name="Macfadyen A."/>
        </authorList>
    </citation>
    <scope>NUCLEOTIDE SEQUENCE [LARGE SCALE GENOMIC DNA]</scope>
</reference>
<dbReference type="EMBL" id="CAUYUE010000004">
    <property type="protein sequence ID" value="CAK0764697.1"/>
    <property type="molecule type" value="Genomic_DNA"/>
</dbReference>
<gene>
    <name evidence="8" type="ORF">CVIRNUC_003184</name>
</gene>
<feature type="region of interest" description="Disordered" evidence="4">
    <location>
        <begin position="1337"/>
        <end position="1372"/>
    </location>
</feature>
<feature type="compositionally biased region" description="Basic and acidic residues" evidence="4">
    <location>
        <begin position="1352"/>
        <end position="1372"/>
    </location>
</feature>
<evidence type="ECO:0000259" key="7">
    <source>
        <dbReference type="Pfam" id="PF25037"/>
    </source>
</evidence>
<accession>A0AAV1HYX3</accession>
<feature type="domain" description="Intermembrane lipid transfer protein VPS13-like C-terminal" evidence="7">
    <location>
        <begin position="3587"/>
        <end position="3672"/>
    </location>
</feature>
<feature type="compositionally biased region" description="Polar residues" evidence="4">
    <location>
        <begin position="1117"/>
        <end position="1126"/>
    </location>
</feature>
<dbReference type="Pfam" id="PF25037">
    <property type="entry name" value="VPS13_C"/>
    <property type="match status" value="1"/>
</dbReference>
<feature type="region of interest" description="Disordered" evidence="4">
    <location>
        <begin position="1761"/>
        <end position="1835"/>
    </location>
</feature>
<feature type="region of interest" description="Disordered" evidence="4">
    <location>
        <begin position="2692"/>
        <end position="2798"/>
    </location>
</feature>
<dbReference type="InterPro" id="IPR026854">
    <property type="entry name" value="VPS13_N"/>
</dbReference>
<feature type="compositionally biased region" description="Low complexity" evidence="4">
    <location>
        <begin position="1622"/>
        <end position="1634"/>
    </location>
</feature>
<feature type="compositionally biased region" description="Polar residues" evidence="4">
    <location>
        <begin position="1710"/>
        <end position="1733"/>
    </location>
</feature>
<dbReference type="PANTHER" id="PTHR16166:SF93">
    <property type="entry name" value="INTERMEMBRANE LIPID TRANSFER PROTEIN VPS13"/>
    <property type="match status" value="1"/>
</dbReference>
<evidence type="ECO:0000256" key="1">
    <source>
        <dbReference type="ARBA" id="ARBA00006545"/>
    </source>
</evidence>
<keyword evidence="3" id="KW-0445">Lipid transport</keyword>
<feature type="compositionally biased region" description="Low complexity" evidence="4">
    <location>
        <begin position="1186"/>
        <end position="1197"/>
    </location>
</feature>
<dbReference type="InterPro" id="IPR026847">
    <property type="entry name" value="VPS13"/>
</dbReference>
<feature type="region of interest" description="Disordered" evidence="4">
    <location>
        <begin position="1683"/>
        <end position="1749"/>
    </location>
</feature>
<keyword evidence="2" id="KW-0813">Transport</keyword>
<feature type="compositionally biased region" description="Low complexity" evidence="4">
    <location>
        <begin position="2757"/>
        <end position="2768"/>
    </location>
</feature>
<feature type="compositionally biased region" description="Low complexity" evidence="4">
    <location>
        <begin position="1141"/>
        <end position="1152"/>
    </location>
</feature>
<feature type="region of interest" description="Disordered" evidence="4">
    <location>
        <begin position="1559"/>
        <end position="1638"/>
    </location>
</feature>
<protein>
    <submittedName>
        <fullName evidence="8">Uncharacterized protein</fullName>
    </submittedName>
</protein>
<dbReference type="PANTHER" id="PTHR16166">
    <property type="entry name" value="VACUOLAR PROTEIN SORTING-ASSOCIATED PROTEIN VPS13"/>
    <property type="match status" value="1"/>
</dbReference>
<feature type="region of interest" description="Disordered" evidence="4">
    <location>
        <begin position="1117"/>
        <end position="1222"/>
    </location>
</feature>
<feature type="compositionally biased region" description="Low complexity" evidence="4">
    <location>
        <begin position="1687"/>
        <end position="1702"/>
    </location>
</feature>
<feature type="domain" description="Vacuolar protein sorting-associated protein 13 VPS13 adaptor binding" evidence="6">
    <location>
        <begin position="2788"/>
        <end position="3023"/>
    </location>
</feature>
<comment type="caution">
    <text evidence="8">The sequence shown here is derived from an EMBL/GenBank/DDBJ whole genome shotgun (WGS) entry which is preliminary data.</text>
</comment>
<dbReference type="GO" id="GO:0006869">
    <property type="term" value="P:lipid transport"/>
    <property type="evidence" value="ECO:0007669"/>
    <property type="project" value="UniProtKB-KW"/>
</dbReference>
<name>A0AAV1HYX3_9CHLO</name>
<dbReference type="GO" id="GO:0006623">
    <property type="term" value="P:protein targeting to vacuole"/>
    <property type="evidence" value="ECO:0007669"/>
    <property type="project" value="TreeGrafter"/>
</dbReference>
<keyword evidence="9" id="KW-1185">Reference proteome</keyword>
<dbReference type="Pfam" id="PF12624">
    <property type="entry name" value="VPS13_N"/>
    <property type="match status" value="1"/>
</dbReference>
<dbReference type="Proteomes" id="UP001314263">
    <property type="component" value="Unassembled WGS sequence"/>
</dbReference>
<comment type="similarity">
    <text evidence="1">Belongs to the VPS13 family.</text>
</comment>
<dbReference type="InterPro" id="IPR009543">
    <property type="entry name" value="VPS13_VAB"/>
</dbReference>
<feature type="compositionally biased region" description="Polar residues" evidence="4">
    <location>
        <begin position="2231"/>
        <end position="2244"/>
    </location>
</feature>
<dbReference type="InterPro" id="IPR056748">
    <property type="entry name" value="VPS13-like_C"/>
</dbReference>
<evidence type="ECO:0000259" key="6">
    <source>
        <dbReference type="Pfam" id="PF25036"/>
    </source>
</evidence>
<evidence type="ECO:0000256" key="2">
    <source>
        <dbReference type="ARBA" id="ARBA00022448"/>
    </source>
</evidence>
<feature type="region of interest" description="Disordered" evidence="4">
    <location>
        <begin position="2231"/>
        <end position="2250"/>
    </location>
</feature>
<evidence type="ECO:0000313" key="8">
    <source>
        <dbReference type="EMBL" id="CAK0764697.1"/>
    </source>
</evidence>
<feature type="compositionally biased region" description="Low complexity" evidence="4">
    <location>
        <begin position="1739"/>
        <end position="1749"/>
    </location>
</feature>
<dbReference type="GO" id="GO:0045053">
    <property type="term" value="P:protein retention in Golgi apparatus"/>
    <property type="evidence" value="ECO:0007669"/>
    <property type="project" value="TreeGrafter"/>
</dbReference>
<feature type="region of interest" description="Disordered" evidence="4">
    <location>
        <begin position="430"/>
        <end position="449"/>
    </location>
</feature>
<evidence type="ECO:0000256" key="4">
    <source>
        <dbReference type="SAM" id="MobiDB-lite"/>
    </source>
</evidence>
<organism evidence="8 9">
    <name type="scientific">Coccomyxa viridis</name>
    <dbReference type="NCBI Taxonomy" id="1274662"/>
    <lineage>
        <taxon>Eukaryota</taxon>
        <taxon>Viridiplantae</taxon>
        <taxon>Chlorophyta</taxon>
        <taxon>core chlorophytes</taxon>
        <taxon>Trebouxiophyceae</taxon>
        <taxon>Trebouxiophyceae incertae sedis</taxon>
        <taxon>Coccomyxaceae</taxon>
        <taxon>Coccomyxa</taxon>
    </lineage>
</organism>
<feature type="compositionally biased region" description="Basic and acidic residues" evidence="4">
    <location>
        <begin position="435"/>
        <end position="445"/>
    </location>
</feature>